<name>A0A2G2Y230_CAPAN</name>
<dbReference type="PANTHER" id="PTHR15140:SF44">
    <property type="entry name" value="LATE BLIGHT RESISTANCE PROTEIN HOMOLOG R1B-23 ISOFORM X1"/>
    <property type="match status" value="1"/>
</dbReference>
<sequence>MSSTETLLINACPELEEIPFSFADILTVKQIKLIRCDNKTLEASALKIKNDIEENEGCDRVDLITIEISVSCSILIRVLRGRNKDTAGSIICVDLNANRF</sequence>
<evidence type="ECO:0000313" key="2">
    <source>
        <dbReference type="Proteomes" id="UP000222542"/>
    </source>
</evidence>
<dbReference type="AlphaFoldDB" id="A0A2G2Y230"/>
<dbReference type="PANTHER" id="PTHR15140">
    <property type="entry name" value="TUBULIN-SPECIFIC CHAPERONE E"/>
    <property type="match status" value="1"/>
</dbReference>
<dbReference type="Gramene" id="PHT63807">
    <property type="protein sequence ID" value="PHT63807"/>
    <property type="gene ID" value="T459_32336"/>
</dbReference>
<evidence type="ECO:0000313" key="1">
    <source>
        <dbReference type="EMBL" id="PHT63807.1"/>
    </source>
</evidence>
<comment type="caution">
    <text evidence="1">The sequence shown here is derived from an EMBL/GenBank/DDBJ whole genome shotgun (WGS) entry which is preliminary data.</text>
</comment>
<keyword evidence="2" id="KW-1185">Reference proteome</keyword>
<protein>
    <submittedName>
        <fullName evidence="1">Uncharacterized protein</fullName>
    </submittedName>
</protein>
<proteinExistence type="predicted"/>
<dbReference type="EMBL" id="AYRZ02000023">
    <property type="protein sequence ID" value="PHT63807.1"/>
    <property type="molecule type" value="Genomic_DNA"/>
</dbReference>
<dbReference type="Proteomes" id="UP000222542">
    <property type="component" value="Unassembled WGS sequence"/>
</dbReference>
<accession>A0A2G2Y230</accession>
<gene>
    <name evidence="1" type="ORF">T459_32336</name>
</gene>
<organism evidence="1 2">
    <name type="scientific">Capsicum annuum</name>
    <name type="common">Capsicum pepper</name>
    <dbReference type="NCBI Taxonomy" id="4072"/>
    <lineage>
        <taxon>Eukaryota</taxon>
        <taxon>Viridiplantae</taxon>
        <taxon>Streptophyta</taxon>
        <taxon>Embryophyta</taxon>
        <taxon>Tracheophyta</taxon>
        <taxon>Spermatophyta</taxon>
        <taxon>Magnoliopsida</taxon>
        <taxon>eudicotyledons</taxon>
        <taxon>Gunneridae</taxon>
        <taxon>Pentapetalae</taxon>
        <taxon>asterids</taxon>
        <taxon>lamiids</taxon>
        <taxon>Solanales</taxon>
        <taxon>Solanaceae</taxon>
        <taxon>Solanoideae</taxon>
        <taxon>Capsiceae</taxon>
        <taxon>Capsicum</taxon>
    </lineage>
</organism>
<reference evidence="1 2" key="2">
    <citation type="journal article" date="2017" name="Genome Biol.">
        <title>New reference genome sequences of hot pepper reveal the massive evolution of plant disease-resistance genes by retroduplication.</title>
        <authorList>
            <person name="Kim S."/>
            <person name="Park J."/>
            <person name="Yeom S.I."/>
            <person name="Kim Y.M."/>
            <person name="Seo E."/>
            <person name="Kim K.T."/>
            <person name="Kim M.S."/>
            <person name="Lee J.M."/>
            <person name="Cheong K."/>
            <person name="Shin H.S."/>
            <person name="Kim S.B."/>
            <person name="Han K."/>
            <person name="Lee J."/>
            <person name="Park M."/>
            <person name="Lee H.A."/>
            <person name="Lee H.Y."/>
            <person name="Lee Y."/>
            <person name="Oh S."/>
            <person name="Lee J.H."/>
            <person name="Choi E."/>
            <person name="Choi E."/>
            <person name="Lee S.E."/>
            <person name="Jeon J."/>
            <person name="Kim H."/>
            <person name="Choi G."/>
            <person name="Song H."/>
            <person name="Lee J."/>
            <person name="Lee S.C."/>
            <person name="Kwon J.K."/>
            <person name="Lee H.Y."/>
            <person name="Koo N."/>
            <person name="Hong Y."/>
            <person name="Kim R.W."/>
            <person name="Kang W.H."/>
            <person name="Huh J.H."/>
            <person name="Kang B.C."/>
            <person name="Yang T.J."/>
            <person name="Lee Y.H."/>
            <person name="Bennetzen J.L."/>
            <person name="Choi D."/>
        </authorList>
    </citation>
    <scope>NUCLEOTIDE SEQUENCE [LARGE SCALE GENOMIC DNA]</scope>
    <source>
        <strain evidence="2">cv. CM334</strain>
    </source>
</reference>
<reference evidence="1 2" key="1">
    <citation type="journal article" date="2014" name="Nat. Genet.">
        <title>Genome sequence of the hot pepper provides insights into the evolution of pungency in Capsicum species.</title>
        <authorList>
            <person name="Kim S."/>
            <person name="Park M."/>
            <person name="Yeom S.I."/>
            <person name="Kim Y.M."/>
            <person name="Lee J.M."/>
            <person name="Lee H.A."/>
            <person name="Seo E."/>
            <person name="Choi J."/>
            <person name="Cheong K."/>
            <person name="Kim K.T."/>
            <person name="Jung K."/>
            <person name="Lee G.W."/>
            <person name="Oh S.K."/>
            <person name="Bae C."/>
            <person name="Kim S.B."/>
            <person name="Lee H.Y."/>
            <person name="Kim S.Y."/>
            <person name="Kim M.S."/>
            <person name="Kang B.C."/>
            <person name="Jo Y.D."/>
            <person name="Yang H.B."/>
            <person name="Jeong H.J."/>
            <person name="Kang W.H."/>
            <person name="Kwon J.K."/>
            <person name="Shin C."/>
            <person name="Lim J.Y."/>
            <person name="Park J.H."/>
            <person name="Huh J.H."/>
            <person name="Kim J.S."/>
            <person name="Kim B.D."/>
            <person name="Cohen O."/>
            <person name="Paran I."/>
            <person name="Suh M.C."/>
            <person name="Lee S.B."/>
            <person name="Kim Y.K."/>
            <person name="Shin Y."/>
            <person name="Noh S.J."/>
            <person name="Park J."/>
            <person name="Seo Y.S."/>
            <person name="Kwon S.Y."/>
            <person name="Kim H.A."/>
            <person name="Park J.M."/>
            <person name="Kim H.J."/>
            <person name="Choi S.B."/>
            <person name="Bosland P.W."/>
            <person name="Reeves G."/>
            <person name="Jo S.H."/>
            <person name="Lee B.W."/>
            <person name="Cho H.T."/>
            <person name="Choi H.S."/>
            <person name="Lee M.S."/>
            <person name="Yu Y."/>
            <person name="Do Choi Y."/>
            <person name="Park B.S."/>
            <person name="van Deynze A."/>
            <person name="Ashrafi H."/>
            <person name="Hill T."/>
            <person name="Kim W.T."/>
            <person name="Pai H.S."/>
            <person name="Ahn H.K."/>
            <person name="Yeam I."/>
            <person name="Giovannoni J.J."/>
            <person name="Rose J.K."/>
            <person name="Sorensen I."/>
            <person name="Lee S.J."/>
            <person name="Kim R.W."/>
            <person name="Choi I.Y."/>
            <person name="Choi B.S."/>
            <person name="Lim J.S."/>
            <person name="Lee Y.H."/>
            <person name="Choi D."/>
        </authorList>
    </citation>
    <scope>NUCLEOTIDE SEQUENCE [LARGE SCALE GENOMIC DNA]</scope>
    <source>
        <strain evidence="2">cv. CM334</strain>
    </source>
</reference>